<dbReference type="Pfam" id="PF20695">
    <property type="entry name" value="UbiD_N"/>
    <property type="match status" value="1"/>
</dbReference>
<dbReference type="Pfam" id="PF01977">
    <property type="entry name" value="UbiD"/>
    <property type="match status" value="1"/>
</dbReference>
<dbReference type="HOGENOM" id="CLU_023348_4_1_7"/>
<dbReference type="InterPro" id="IPR049381">
    <property type="entry name" value="UbiD-like_C"/>
</dbReference>
<feature type="domain" description="3-octaprenyl-4-hydroxybenzoate carboxy-lyase-like C-terminal" evidence="4">
    <location>
        <begin position="332"/>
        <end position="455"/>
    </location>
</feature>
<dbReference type="SUPFAM" id="SSF50475">
    <property type="entry name" value="FMN-binding split barrel"/>
    <property type="match status" value="1"/>
</dbReference>
<dbReference type="Proteomes" id="UP000001935">
    <property type="component" value="Chromosome"/>
</dbReference>
<dbReference type="InterPro" id="IPR002830">
    <property type="entry name" value="UbiD"/>
</dbReference>
<dbReference type="eggNOG" id="COG0043">
    <property type="taxonomic scope" value="Bacteria"/>
</dbReference>
<name>Q2IMW7_ANADE</name>
<gene>
    <name evidence="5" type="ordered locus">Adeh_0375</name>
</gene>
<accession>Q2IMW7</accession>
<evidence type="ECO:0000259" key="3">
    <source>
        <dbReference type="Pfam" id="PF20695"/>
    </source>
</evidence>
<dbReference type="AlphaFoldDB" id="Q2IMW7"/>
<evidence type="ECO:0000313" key="6">
    <source>
        <dbReference type="Proteomes" id="UP000001935"/>
    </source>
</evidence>
<keyword evidence="5" id="KW-0456">Lyase</keyword>
<dbReference type="KEGG" id="ade:Adeh_0375"/>
<dbReference type="InterPro" id="IPR022390">
    <property type="entry name" value="HBDC"/>
</dbReference>
<proteinExistence type="inferred from homology"/>
<dbReference type="PANTHER" id="PTHR30108">
    <property type="entry name" value="3-OCTAPRENYL-4-HYDROXYBENZOATE CARBOXY-LYASE-RELATED"/>
    <property type="match status" value="1"/>
</dbReference>
<dbReference type="PANTHER" id="PTHR30108:SF17">
    <property type="entry name" value="FERULIC ACID DECARBOXYLASE 1"/>
    <property type="match status" value="1"/>
</dbReference>
<feature type="domain" description="3-octaprenyl-4-hydroxybenzoate carboxy-lyase-like Rift-related" evidence="2">
    <location>
        <begin position="130"/>
        <end position="327"/>
    </location>
</feature>
<organism evidence="5 6">
    <name type="scientific">Anaeromyxobacter dehalogenans (strain 2CP-C)</name>
    <dbReference type="NCBI Taxonomy" id="290397"/>
    <lineage>
        <taxon>Bacteria</taxon>
        <taxon>Pseudomonadati</taxon>
        <taxon>Myxococcota</taxon>
        <taxon>Myxococcia</taxon>
        <taxon>Myxococcales</taxon>
        <taxon>Cystobacterineae</taxon>
        <taxon>Anaeromyxobacteraceae</taxon>
        <taxon>Anaeromyxobacter</taxon>
    </lineage>
</organism>
<dbReference type="GO" id="GO:0006744">
    <property type="term" value="P:ubiquinone biosynthetic process"/>
    <property type="evidence" value="ECO:0007669"/>
    <property type="project" value="TreeGrafter"/>
</dbReference>
<dbReference type="EC" id="4.1.1.-" evidence="5"/>
<evidence type="ECO:0000259" key="2">
    <source>
        <dbReference type="Pfam" id="PF01977"/>
    </source>
</evidence>
<dbReference type="NCBIfam" id="TIGR00148">
    <property type="entry name" value="UbiD family decarboxylase"/>
    <property type="match status" value="1"/>
</dbReference>
<reference evidence="5 6" key="1">
    <citation type="submission" date="2006-01" db="EMBL/GenBank/DDBJ databases">
        <title>Complete sequence of Anaeromyxobacter dehalogenans 2CP-C.</title>
        <authorList>
            <consortium name="US DOE Joint Genome Institute"/>
            <person name="Copeland A."/>
            <person name="Lucas S."/>
            <person name="Lapidus A."/>
            <person name="Barry K."/>
            <person name="Detter J.C."/>
            <person name="Glavina T."/>
            <person name="Hammon N."/>
            <person name="Israni S."/>
            <person name="Pitluck S."/>
            <person name="Brettin T."/>
            <person name="Bruce D."/>
            <person name="Han C."/>
            <person name="Tapia R."/>
            <person name="Gilna P."/>
            <person name="Kiss H."/>
            <person name="Schmutz J."/>
            <person name="Larimer F."/>
            <person name="Land M."/>
            <person name="Kyrpides N."/>
            <person name="Anderson I."/>
            <person name="Sanford R.A."/>
            <person name="Ritalahti K.M."/>
            <person name="Thomas H.S."/>
            <person name="Kirby J.R."/>
            <person name="Zhulin I.B."/>
            <person name="Loeffler F.E."/>
            <person name="Richardson P."/>
        </authorList>
    </citation>
    <scope>NUCLEOTIDE SEQUENCE [LARGE SCALE GENOMIC DNA]</scope>
    <source>
        <strain evidence="5 6">2CP-C</strain>
    </source>
</reference>
<dbReference type="Gene3D" id="3.40.1670.10">
    <property type="entry name" value="UbiD C-terminal domain-like"/>
    <property type="match status" value="1"/>
</dbReference>
<dbReference type="SUPFAM" id="SSF143968">
    <property type="entry name" value="UbiD C-terminal domain-like"/>
    <property type="match status" value="1"/>
</dbReference>
<dbReference type="Pfam" id="PF20696">
    <property type="entry name" value="UbiD_C"/>
    <property type="match status" value="1"/>
</dbReference>
<comment type="similarity">
    <text evidence="1">Belongs to the UbiD family.</text>
</comment>
<sequence length="517" mass="56630">MKPQGTWGTDPRAMAYRSLREFLARLDEAGELVRITEPVHPVLEMAALADRAAKQGGPALLFERPGTLPVAMNLFGTRRRASWALSCEDFEEHASELRALLRTAPPQSFWDKLKMLPKLGKLAAMAPKHVSSGACQEVVDREPDLRTLPVLTTWPHDGGPFITLPQVITRDPETGIRNVGMYRLQVLGPRRLAMHWQLHKTATAHYRAYQQRGERMPVAIALGGDPALTYCASAPLPPNVDEYLFAGFLRGASVHTVTGVATGLDVPADADLVIEGFVDTAAPLVREGPFGDHTGFYSLADDYPALDVVAITRRKDAVYPATVVGPPPVEDQWLGKATERMFLPLMQIVAPEIVDICMPVEGVFHNLCLVSIKKEHPGQAKKVIHGLWGSGQMAQTKTLVVFDEDVDVQDVSQAAWRAFANVDVKRDLVIADGPVDVLDHAASGFAYGGKIGVDATRKWREEGGREWPEVCVHPPEVIARMDALYDRLVPGAAPLRRPRIAPPPAASWTPRRGGILQ</sequence>
<protein>
    <submittedName>
        <fullName evidence="5">3-octaprenyl-4hydroxybenzoate decarboxylase</fullName>
        <ecNumber evidence="5">4.1.1.-</ecNumber>
    </submittedName>
</protein>
<evidence type="ECO:0000313" key="5">
    <source>
        <dbReference type="EMBL" id="ABC80151.1"/>
    </source>
</evidence>
<dbReference type="InterPro" id="IPR048304">
    <property type="entry name" value="UbiD_Rift_dom"/>
</dbReference>
<feature type="domain" description="3-octaprenyl-4-hydroxybenzoate carboxy-lyase-like N-terminal" evidence="3">
    <location>
        <begin position="23"/>
        <end position="91"/>
    </location>
</feature>
<dbReference type="InterPro" id="IPR049383">
    <property type="entry name" value="UbiD-like_N"/>
</dbReference>
<dbReference type="GO" id="GO:0008694">
    <property type="term" value="F:4-hydroxy-3-polyprenylbenzoate decarboxylase activity"/>
    <property type="evidence" value="ECO:0007669"/>
    <property type="project" value="TreeGrafter"/>
</dbReference>
<dbReference type="EMBL" id="CP000251">
    <property type="protein sequence ID" value="ABC80151.1"/>
    <property type="molecule type" value="Genomic_DNA"/>
</dbReference>
<dbReference type="GO" id="GO:0005829">
    <property type="term" value="C:cytosol"/>
    <property type="evidence" value="ECO:0007669"/>
    <property type="project" value="TreeGrafter"/>
</dbReference>
<evidence type="ECO:0000259" key="4">
    <source>
        <dbReference type="Pfam" id="PF20696"/>
    </source>
</evidence>
<dbReference type="NCBIfam" id="TIGR03701">
    <property type="entry name" value="mena_SCO4490"/>
    <property type="match status" value="1"/>
</dbReference>
<evidence type="ECO:0000256" key="1">
    <source>
        <dbReference type="ARBA" id="ARBA00010021"/>
    </source>
</evidence>
<dbReference type="STRING" id="290397.Adeh_0375"/>